<feature type="compositionally biased region" description="Basic and acidic residues" evidence="1">
    <location>
        <begin position="137"/>
        <end position="147"/>
    </location>
</feature>
<evidence type="ECO:0000256" key="1">
    <source>
        <dbReference type="SAM" id="MobiDB-lite"/>
    </source>
</evidence>
<organism evidence="2 3">
    <name type="scientific">Cellulosimicrobium cellulans</name>
    <name type="common">Arthrobacter luteus</name>
    <dbReference type="NCBI Taxonomy" id="1710"/>
    <lineage>
        <taxon>Bacteria</taxon>
        <taxon>Bacillati</taxon>
        <taxon>Actinomycetota</taxon>
        <taxon>Actinomycetes</taxon>
        <taxon>Micrococcales</taxon>
        <taxon>Promicromonosporaceae</taxon>
        <taxon>Cellulosimicrobium</taxon>
    </lineage>
</organism>
<feature type="region of interest" description="Disordered" evidence="1">
    <location>
        <begin position="135"/>
        <end position="161"/>
    </location>
</feature>
<dbReference type="AlphaFoldDB" id="A0A4Y4E350"/>
<name>A0A4Y4E350_CELCE</name>
<dbReference type="RefSeq" id="WP_371861914.1">
    <property type="nucleotide sequence ID" value="NZ_BJNZ01000010.1"/>
</dbReference>
<protein>
    <submittedName>
        <fullName evidence="2">Uncharacterized protein</fullName>
    </submittedName>
</protein>
<sequence length="193" mass="20297">MLGGGPCPVDGVGEVLAAHACATTQLDDARDALADAEGAVRVAEAKVTDYSGDATRATWQRVAAAKDVERARRVLARRTAAVSTRERELEDAAAVVHHADGGRDGRHLVVGFAQGAPRLRVVRGDRRLDGLAVRAGHPRDCPDERRAGPGGQDDGAAIGQRREVGHVHVAFAAGLLGDRALPRPVDVEDESRS</sequence>
<accession>A0A4Y4E350</accession>
<comment type="caution">
    <text evidence="2">The sequence shown here is derived from an EMBL/GenBank/DDBJ whole genome shotgun (WGS) entry which is preliminary data.</text>
</comment>
<reference evidence="2 3" key="1">
    <citation type="submission" date="2019-06" db="EMBL/GenBank/DDBJ databases">
        <title>Whole genome shotgun sequence of Cellulosimicrobium cellulans NBRC 15516.</title>
        <authorList>
            <person name="Hosoyama A."/>
            <person name="Uohara A."/>
            <person name="Ohji S."/>
            <person name="Ichikawa N."/>
        </authorList>
    </citation>
    <scope>NUCLEOTIDE SEQUENCE [LARGE SCALE GENOMIC DNA]</scope>
    <source>
        <strain evidence="2 3">NBRC 15516</strain>
    </source>
</reference>
<gene>
    <name evidence="2" type="ORF">CCE02nite_20190</name>
</gene>
<dbReference type="EMBL" id="BJNZ01000010">
    <property type="protein sequence ID" value="GED10020.1"/>
    <property type="molecule type" value="Genomic_DNA"/>
</dbReference>
<dbReference type="Proteomes" id="UP000316659">
    <property type="component" value="Unassembled WGS sequence"/>
</dbReference>
<evidence type="ECO:0000313" key="3">
    <source>
        <dbReference type="Proteomes" id="UP000316659"/>
    </source>
</evidence>
<evidence type="ECO:0000313" key="2">
    <source>
        <dbReference type="EMBL" id="GED10020.1"/>
    </source>
</evidence>
<proteinExistence type="predicted"/>